<dbReference type="Proteomes" id="UP000295674">
    <property type="component" value="Unassembled WGS sequence"/>
</dbReference>
<dbReference type="InterPro" id="IPR041522">
    <property type="entry name" value="CdaR_GGDEF"/>
</dbReference>
<gene>
    <name evidence="5" type="ORF">E1181_15745</name>
</gene>
<dbReference type="EMBL" id="SMKS01000025">
    <property type="protein sequence ID" value="TDD05158.1"/>
    <property type="molecule type" value="Genomic_DNA"/>
</dbReference>
<dbReference type="Gene3D" id="1.10.10.2840">
    <property type="entry name" value="PucR C-terminal helix-turn-helix domain"/>
    <property type="match status" value="1"/>
</dbReference>
<dbReference type="Pfam" id="PF17853">
    <property type="entry name" value="GGDEF_2"/>
    <property type="match status" value="1"/>
</dbReference>
<evidence type="ECO:0000313" key="6">
    <source>
        <dbReference type="Proteomes" id="UP000295674"/>
    </source>
</evidence>
<evidence type="ECO:0000256" key="1">
    <source>
        <dbReference type="ARBA" id="ARBA00006754"/>
    </source>
</evidence>
<evidence type="ECO:0000313" key="5">
    <source>
        <dbReference type="EMBL" id="TDD05158.1"/>
    </source>
</evidence>
<feature type="domain" description="PucR C-terminal helix-turn-helix" evidence="3">
    <location>
        <begin position="460"/>
        <end position="518"/>
    </location>
</feature>
<evidence type="ECO:0000259" key="3">
    <source>
        <dbReference type="Pfam" id="PF13556"/>
    </source>
</evidence>
<dbReference type="InterPro" id="IPR025736">
    <property type="entry name" value="PucR_C-HTH_dom"/>
</dbReference>
<dbReference type="InterPro" id="IPR042070">
    <property type="entry name" value="PucR_C-HTH_sf"/>
</dbReference>
<evidence type="ECO:0000259" key="2">
    <source>
        <dbReference type="Pfam" id="PF07905"/>
    </source>
</evidence>
<evidence type="ECO:0000259" key="4">
    <source>
        <dbReference type="Pfam" id="PF17853"/>
    </source>
</evidence>
<dbReference type="AlphaFoldDB" id="A0A4R4VHM5"/>
<reference evidence="5 6" key="1">
    <citation type="submission" date="2019-03" db="EMBL/GenBank/DDBJ databases">
        <title>Draft genome sequences of novel Actinobacteria.</title>
        <authorList>
            <person name="Sahin N."/>
            <person name="Ay H."/>
            <person name="Saygin H."/>
        </authorList>
    </citation>
    <scope>NUCLEOTIDE SEQUENCE [LARGE SCALE GENOMIC DNA]</scope>
    <source>
        <strain evidence="5 6">16K309</strain>
    </source>
</reference>
<dbReference type="PANTHER" id="PTHR33744:SF1">
    <property type="entry name" value="DNA-BINDING TRANSCRIPTIONAL ACTIVATOR ADER"/>
    <property type="match status" value="1"/>
</dbReference>
<comment type="similarity">
    <text evidence="1">Belongs to the CdaR family.</text>
</comment>
<dbReference type="InterPro" id="IPR009057">
    <property type="entry name" value="Homeodomain-like_sf"/>
</dbReference>
<dbReference type="Pfam" id="PF07905">
    <property type="entry name" value="PucR"/>
    <property type="match status" value="1"/>
</dbReference>
<dbReference type="Pfam" id="PF13556">
    <property type="entry name" value="HTH_30"/>
    <property type="match status" value="1"/>
</dbReference>
<dbReference type="InterPro" id="IPR012914">
    <property type="entry name" value="PucR_dom"/>
</dbReference>
<dbReference type="SUPFAM" id="SSF46689">
    <property type="entry name" value="Homeodomain-like"/>
    <property type="match status" value="1"/>
</dbReference>
<name>A0A4R4VHM5_9PSEU</name>
<dbReference type="OrthoDB" id="2973014at2"/>
<sequence>MLLAEEEGNKVHSVNQMSIAVGRSVMKMSLDEVLRHRSVQRGEPVLLVGAEAGSRSVRWVHSSEVIDIAPLLRGGELLLTGGVVLSEVSPSRQRTYVRDLAARGVTALAVETASTGLGVPDALIDECAKHGFPLIRFDRPVPFVEITEGINGLIINDSVQRLRLADSISDALSAELTSGAGLQELTGALAELTGAAVVVRDRSGAVLSRAPGREAGDAGEVVTWRATVAVHGISTANLEVLAAPGADPLVLEAALGRAPQAFALALLRAQPPTPRMRATRALFQHLRDPSAAHDDLDVLLANSGLTGTDAFVAVVTGGDDPGVREALEQQLQRNGRMAVGHADEKEYLALVALDARRPERSRRDLIDDVRQLGVLGPEHPAVGIGPLVSGSGGIPHAVAEARRCLQLDLADGETTRVVDAADWSLHRLVHQLDADEVLQRFIREQLGALLDEPSETRDRLLRTLEVFFDCGANKTQAAERLHVRRQTLYQRLDKLSASLGIDVTDPEKLGDLHVAVRLRNVLTGRGRG</sequence>
<proteinExistence type="inferred from homology"/>
<dbReference type="PANTHER" id="PTHR33744">
    <property type="entry name" value="CARBOHYDRATE DIACID REGULATOR"/>
    <property type="match status" value="1"/>
</dbReference>
<comment type="caution">
    <text evidence="5">The sequence shown here is derived from an EMBL/GenBank/DDBJ whole genome shotgun (WGS) entry which is preliminary data.</text>
</comment>
<dbReference type="InterPro" id="IPR051448">
    <property type="entry name" value="CdaR-like_regulators"/>
</dbReference>
<protein>
    <submittedName>
        <fullName evidence="5">PucR family transcriptional regulator</fullName>
    </submittedName>
</protein>
<feature type="domain" description="CdaR GGDEF-like" evidence="4">
    <location>
        <begin position="303"/>
        <end position="407"/>
    </location>
</feature>
<accession>A0A4R4VHM5</accession>
<keyword evidence="6" id="KW-1185">Reference proteome</keyword>
<organism evidence="5 6">
    <name type="scientific">Saccharopolyspora terrae</name>
    <dbReference type="NCBI Taxonomy" id="2530384"/>
    <lineage>
        <taxon>Bacteria</taxon>
        <taxon>Bacillati</taxon>
        <taxon>Actinomycetota</taxon>
        <taxon>Actinomycetes</taxon>
        <taxon>Pseudonocardiales</taxon>
        <taxon>Pseudonocardiaceae</taxon>
        <taxon>Saccharopolyspora</taxon>
    </lineage>
</organism>
<feature type="domain" description="Purine catabolism PurC-like" evidence="2">
    <location>
        <begin position="32"/>
        <end position="154"/>
    </location>
</feature>